<dbReference type="InterPro" id="IPR032675">
    <property type="entry name" value="LRR_dom_sf"/>
</dbReference>
<organism evidence="15 16">
    <name type="scientific">Flemingia macrophylla</name>
    <dbReference type="NCBI Taxonomy" id="520843"/>
    <lineage>
        <taxon>Eukaryota</taxon>
        <taxon>Viridiplantae</taxon>
        <taxon>Streptophyta</taxon>
        <taxon>Embryophyta</taxon>
        <taxon>Tracheophyta</taxon>
        <taxon>Spermatophyta</taxon>
        <taxon>Magnoliopsida</taxon>
        <taxon>eudicotyledons</taxon>
        <taxon>Gunneridae</taxon>
        <taxon>Pentapetalae</taxon>
        <taxon>rosids</taxon>
        <taxon>fabids</taxon>
        <taxon>Fabales</taxon>
        <taxon>Fabaceae</taxon>
        <taxon>Papilionoideae</taxon>
        <taxon>50 kb inversion clade</taxon>
        <taxon>NPAAA clade</taxon>
        <taxon>indigoferoid/millettioid clade</taxon>
        <taxon>Phaseoleae</taxon>
        <taxon>Flemingia</taxon>
    </lineage>
</organism>
<comment type="subcellular location">
    <subcellularLocation>
        <location evidence="1">Cell membrane</location>
        <topology evidence="1">Single-pass type I membrane protein</topology>
    </subcellularLocation>
</comment>
<evidence type="ECO:0000256" key="8">
    <source>
        <dbReference type="ARBA" id="ARBA00022989"/>
    </source>
</evidence>
<dbReference type="Pfam" id="PF08263">
    <property type="entry name" value="LRRNT_2"/>
    <property type="match status" value="1"/>
</dbReference>
<evidence type="ECO:0000256" key="5">
    <source>
        <dbReference type="ARBA" id="ARBA00022692"/>
    </source>
</evidence>
<keyword evidence="4" id="KW-0433">Leucine-rich repeat</keyword>
<dbReference type="PANTHER" id="PTHR48061:SF50">
    <property type="entry name" value="LEUCINE-RICH REPEAT-CONTAINING N-TERMINAL PLANT-TYPE DOMAIN-CONTAINING PROTEIN"/>
    <property type="match status" value="1"/>
</dbReference>
<keyword evidence="3" id="KW-1003">Cell membrane</keyword>
<dbReference type="SUPFAM" id="SSF52047">
    <property type="entry name" value="RNI-like"/>
    <property type="match status" value="1"/>
</dbReference>
<evidence type="ECO:0000256" key="11">
    <source>
        <dbReference type="ARBA" id="ARBA00023180"/>
    </source>
</evidence>
<reference evidence="15 16" key="1">
    <citation type="submission" date="2024-08" db="EMBL/GenBank/DDBJ databases">
        <title>Insights into the chromosomal genome structure of Flemingia macrophylla.</title>
        <authorList>
            <person name="Ding Y."/>
            <person name="Zhao Y."/>
            <person name="Bi W."/>
            <person name="Wu M."/>
            <person name="Zhao G."/>
            <person name="Gong Y."/>
            <person name="Li W."/>
            <person name="Zhang P."/>
        </authorList>
    </citation>
    <scope>NUCLEOTIDE SEQUENCE [LARGE SCALE GENOMIC DNA]</scope>
    <source>
        <strain evidence="15">DYQJB</strain>
        <tissue evidence="15">Leaf</tissue>
    </source>
</reference>
<keyword evidence="11" id="KW-0325">Glycoprotein</keyword>
<dbReference type="InterPro" id="IPR013210">
    <property type="entry name" value="LRR_N_plant-typ"/>
</dbReference>
<evidence type="ECO:0000256" key="9">
    <source>
        <dbReference type="ARBA" id="ARBA00023136"/>
    </source>
</evidence>
<dbReference type="SMART" id="SM00369">
    <property type="entry name" value="LRR_TYP"/>
    <property type="match status" value="11"/>
</dbReference>
<feature type="signal peptide" evidence="13">
    <location>
        <begin position="1"/>
        <end position="25"/>
    </location>
</feature>
<evidence type="ECO:0000256" key="13">
    <source>
        <dbReference type="SAM" id="SignalP"/>
    </source>
</evidence>
<evidence type="ECO:0000256" key="4">
    <source>
        <dbReference type="ARBA" id="ARBA00022614"/>
    </source>
</evidence>
<dbReference type="FunFam" id="3.80.10.10:FF:000095">
    <property type="entry name" value="LRR receptor-like serine/threonine-protein kinase GSO1"/>
    <property type="match status" value="2"/>
</dbReference>
<keyword evidence="6 13" id="KW-0732">Signal</keyword>
<comment type="similarity">
    <text evidence="2">Belongs to the RLP family.</text>
</comment>
<dbReference type="AlphaFoldDB" id="A0ABD1KZJ1"/>
<keyword evidence="16" id="KW-1185">Reference proteome</keyword>
<proteinExistence type="inferred from homology"/>
<evidence type="ECO:0000256" key="6">
    <source>
        <dbReference type="ARBA" id="ARBA00022729"/>
    </source>
</evidence>
<keyword evidence="10" id="KW-0675">Receptor</keyword>
<dbReference type="FunFam" id="3.80.10.10:FF:000111">
    <property type="entry name" value="LRR receptor-like serine/threonine-protein kinase ERECTA"/>
    <property type="match status" value="1"/>
</dbReference>
<keyword evidence="5 12" id="KW-0812">Transmembrane</keyword>
<feature type="chain" id="PRO_5044894988" description="Leucine-rich repeat-containing N-terminal plant-type domain-containing protein" evidence="13">
    <location>
        <begin position="26"/>
        <end position="919"/>
    </location>
</feature>
<dbReference type="EMBL" id="JBGMDY010000011">
    <property type="protein sequence ID" value="KAL2316692.1"/>
    <property type="molecule type" value="Genomic_DNA"/>
</dbReference>
<evidence type="ECO:0000256" key="3">
    <source>
        <dbReference type="ARBA" id="ARBA00022475"/>
    </source>
</evidence>
<keyword evidence="7" id="KW-0677">Repeat</keyword>
<evidence type="ECO:0000256" key="10">
    <source>
        <dbReference type="ARBA" id="ARBA00023170"/>
    </source>
</evidence>
<comment type="caution">
    <text evidence="15">The sequence shown here is derived from an EMBL/GenBank/DDBJ whole genome shotgun (WGS) entry which is preliminary data.</text>
</comment>
<dbReference type="PRINTS" id="PR00019">
    <property type="entry name" value="LEURICHRPT"/>
</dbReference>
<dbReference type="InterPro" id="IPR046956">
    <property type="entry name" value="RLP23-like"/>
</dbReference>
<dbReference type="Pfam" id="PF13855">
    <property type="entry name" value="LRR_8"/>
    <property type="match status" value="1"/>
</dbReference>
<dbReference type="Proteomes" id="UP001603857">
    <property type="component" value="Unassembled WGS sequence"/>
</dbReference>
<dbReference type="Gene3D" id="3.80.10.10">
    <property type="entry name" value="Ribonuclease Inhibitor"/>
    <property type="match status" value="4"/>
</dbReference>
<dbReference type="InterPro" id="IPR003591">
    <property type="entry name" value="Leu-rich_rpt_typical-subtyp"/>
</dbReference>
<protein>
    <recommendedName>
        <fullName evidence="14">Leucine-rich repeat-containing N-terminal plant-type domain-containing protein</fullName>
    </recommendedName>
</protein>
<evidence type="ECO:0000256" key="7">
    <source>
        <dbReference type="ARBA" id="ARBA00022737"/>
    </source>
</evidence>
<dbReference type="PANTHER" id="PTHR48061">
    <property type="entry name" value="LEUCINE-RICH REPEAT RECEPTOR PROTEIN KINASE EMS1-LIKE-RELATED"/>
    <property type="match status" value="1"/>
</dbReference>
<name>A0ABD1KZJ1_9FABA</name>
<keyword evidence="9 12" id="KW-0472">Membrane</keyword>
<dbReference type="GO" id="GO:0005886">
    <property type="term" value="C:plasma membrane"/>
    <property type="evidence" value="ECO:0007669"/>
    <property type="project" value="UniProtKB-SubCell"/>
</dbReference>
<dbReference type="InterPro" id="IPR001611">
    <property type="entry name" value="Leu-rich_rpt"/>
</dbReference>
<evidence type="ECO:0000313" key="15">
    <source>
        <dbReference type="EMBL" id="KAL2316692.1"/>
    </source>
</evidence>
<dbReference type="Pfam" id="PF00560">
    <property type="entry name" value="LRR_1"/>
    <property type="match status" value="11"/>
</dbReference>
<evidence type="ECO:0000256" key="1">
    <source>
        <dbReference type="ARBA" id="ARBA00004251"/>
    </source>
</evidence>
<keyword evidence="8 12" id="KW-1133">Transmembrane helix</keyword>
<dbReference type="SUPFAM" id="SSF52058">
    <property type="entry name" value="L domain-like"/>
    <property type="match status" value="1"/>
</dbReference>
<accession>A0ABD1KZJ1</accession>
<evidence type="ECO:0000256" key="2">
    <source>
        <dbReference type="ARBA" id="ARBA00009592"/>
    </source>
</evidence>
<feature type="domain" description="Leucine-rich repeat-containing N-terminal plant-type" evidence="14">
    <location>
        <begin position="31"/>
        <end position="80"/>
    </location>
</feature>
<evidence type="ECO:0000256" key="12">
    <source>
        <dbReference type="SAM" id="Phobius"/>
    </source>
</evidence>
<evidence type="ECO:0000313" key="16">
    <source>
        <dbReference type="Proteomes" id="UP001603857"/>
    </source>
</evidence>
<evidence type="ECO:0000259" key="14">
    <source>
        <dbReference type="Pfam" id="PF08263"/>
    </source>
</evidence>
<feature type="transmembrane region" description="Helical" evidence="12">
    <location>
        <begin position="878"/>
        <end position="903"/>
    </location>
</feature>
<gene>
    <name evidence="15" type="ORF">Fmac_030568</name>
</gene>
<sequence>MESFLLKGWFFVLCCHLLLFHFSSSTSLCHPHDSFALHHFKTSFPIDNHTYAFCDPADGRKISTWKNGTDCCSWLGVTCNSISGHVIGLDLPCSGLYGKMYPNNTLFRLSHLQSLNLAFNDFPNSQFSPLFGGFASLTHLNLSWSSFEGEIPSQISHLSKLQSLDLSYNNDQLKWKDSIWKRLLQNATLLKELILDDSDMSSTSMKWLNLSSSLVTLSLVNSRLMGKLTDDSLCLPNLQKLYLSSNYVLEGQLPNLSCSANSLTSLDLSENKLSGQIPDVFAGLTKLNSLNLIDNNLIGKIPSSLFDSTQLSVVDFSHNRLNGTIPSWCLSLPLLVYLDLSNNLFTGHISAISSNSLKSLLLCHNNLQGNIPESIFSLETLTELCLSSTNLSGSIHFPLFSKLQNLEYLVLSHNNQLSLNFKSNVNYSFPSLEYLYLSSTGLIEFSKSKVEVPRLKFLDLSNNKLSGRVPNWLHETSSLHYLDLSRLNLSYNKLSGHIPKSMKYLTNLESLDFSSNMLTGRIPIELVDLKFLEVVNFSHNLLVGEIPQAICNASLMLILNLSHNKLTSTVPQCLSNLSYLQVLDLQKNKLVGILPSFSKNEWLNSLNLNDNQFEGLLPESWTNCTNLNFLNLGNNKIEDTFPHWLQTLPYLKVLVLKANKLHGPITSLKAKNPFRNLFIFDISSNNFSGPIPKTYIKNFEAMKNVVQHENMRLHIITNGTYGDSVSVTMKAITMTLEKIPTNFVDIDLSINKFGEIPNVFGELHALKGLKLSHNKLSGRIPQSMGNLMNLESLDLSSNMLTGRIPTELANMNFLEVLNLSHNHLVGEIPQGKQFNTFSSDSYEGNLGCGVLLSVKCIKDPELHPPSSQTFWREDRFGFGWKAVAIGYGCGIVFGMGMGYCILLTGKPQWLVRMVGGQVH</sequence>